<dbReference type="RefSeq" id="XP_062628705.1">
    <property type="nucleotide sequence ID" value="XM_062772721.1"/>
</dbReference>
<keyword evidence="2" id="KW-0472">Membrane</keyword>
<dbReference type="EMBL" id="CP086717">
    <property type="protein sequence ID" value="WOO82673.1"/>
    <property type="molecule type" value="Genomic_DNA"/>
</dbReference>
<gene>
    <name evidence="3" type="ORF">LOC62_04G006156</name>
</gene>
<feature type="region of interest" description="Disordered" evidence="1">
    <location>
        <begin position="136"/>
        <end position="203"/>
    </location>
</feature>
<keyword evidence="2" id="KW-1133">Transmembrane helix</keyword>
<name>A0AAF0YFN9_9TREE</name>
<sequence length="203" mass="21392">MYITIFPSNFPTGGVNKAAHKSSGRNYLFFKNPLRDSMTIFGVVLVFFFIVTAVVILCSKAAERRSARNVTDTFLSTEAKWAEHAPLPSSYAPMPPAKSSPATFDDGASSYFDDRKPLRGAAAPYANPFGSSSASLSSFRAPTHTSPTGSPTHADPGSAAGQYASSFANVGANAPRYPGGIPRSARSGARVSPPIGESPLGRR</sequence>
<feature type="compositionally biased region" description="Low complexity" evidence="1">
    <location>
        <begin position="136"/>
        <end position="153"/>
    </location>
</feature>
<keyword evidence="2" id="KW-0812">Transmembrane</keyword>
<proteinExistence type="predicted"/>
<evidence type="ECO:0000313" key="3">
    <source>
        <dbReference type="EMBL" id="WOO82673.1"/>
    </source>
</evidence>
<reference evidence="3" key="1">
    <citation type="submission" date="2023-10" db="EMBL/GenBank/DDBJ databases">
        <authorList>
            <person name="Noh H."/>
        </authorList>
    </citation>
    <scope>NUCLEOTIDE SEQUENCE</scope>
    <source>
        <strain evidence="3">DUCC4014</strain>
    </source>
</reference>
<organism evidence="3 4">
    <name type="scientific">Vanrija pseudolonga</name>
    <dbReference type="NCBI Taxonomy" id="143232"/>
    <lineage>
        <taxon>Eukaryota</taxon>
        <taxon>Fungi</taxon>
        <taxon>Dikarya</taxon>
        <taxon>Basidiomycota</taxon>
        <taxon>Agaricomycotina</taxon>
        <taxon>Tremellomycetes</taxon>
        <taxon>Trichosporonales</taxon>
        <taxon>Trichosporonaceae</taxon>
        <taxon>Vanrija</taxon>
    </lineage>
</organism>
<dbReference type="AlphaFoldDB" id="A0AAF0YFN9"/>
<dbReference type="Proteomes" id="UP000827549">
    <property type="component" value="Chromosome 4"/>
</dbReference>
<accession>A0AAF0YFN9</accession>
<feature type="transmembrane region" description="Helical" evidence="2">
    <location>
        <begin position="38"/>
        <end position="58"/>
    </location>
</feature>
<evidence type="ECO:0000256" key="2">
    <source>
        <dbReference type="SAM" id="Phobius"/>
    </source>
</evidence>
<dbReference type="GeneID" id="87809382"/>
<protein>
    <submittedName>
        <fullName evidence="3">Uncharacterized protein</fullName>
    </submittedName>
</protein>
<evidence type="ECO:0000313" key="4">
    <source>
        <dbReference type="Proteomes" id="UP000827549"/>
    </source>
</evidence>
<evidence type="ECO:0000256" key="1">
    <source>
        <dbReference type="SAM" id="MobiDB-lite"/>
    </source>
</evidence>
<keyword evidence="4" id="KW-1185">Reference proteome</keyword>